<evidence type="ECO:0000313" key="8">
    <source>
        <dbReference type="Proteomes" id="UP000065822"/>
    </source>
</evidence>
<dbReference type="SUPFAM" id="SSF53649">
    <property type="entry name" value="Alkaline phosphatase-like"/>
    <property type="match status" value="1"/>
</dbReference>
<comment type="cofactor">
    <cofactor evidence="3">
        <name>Zn(2+)</name>
        <dbReference type="ChEBI" id="CHEBI:29105"/>
    </cofactor>
    <text evidence="3">Binds 2 Zn(2+) ions.</text>
</comment>
<keyword evidence="3" id="KW-0479">Metal-binding</keyword>
<dbReference type="Gene3D" id="3.40.720.10">
    <property type="entry name" value="Alkaline Phosphatase, subunit A"/>
    <property type="match status" value="1"/>
</dbReference>
<feature type="active site" description="Phosphoserine intermediate" evidence="2">
    <location>
        <position position="98"/>
    </location>
</feature>
<feature type="binding site" evidence="3">
    <location>
        <position position="286"/>
    </location>
    <ligand>
        <name>Zn(2+)</name>
        <dbReference type="ChEBI" id="CHEBI:29105"/>
        <label>2</label>
    </ligand>
</feature>
<reference evidence="7 9" key="2">
    <citation type="submission" date="2017-06" db="EMBL/GenBank/DDBJ databases">
        <authorList>
            <consortium name="Pathogen Informatics"/>
        </authorList>
    </citation>
    <scope>NUCLEOTIDE SEQUENCE [LARGE SCALE GENOMIC DNA]</scope>
    <source>
        <strain evidence="7 9">NCTC12947</strain>
    </source>
</reference>
<dbReference type="PANTHER" id="PTHR11596">
    <property type="entry name" value="ALKALINE PHOSPHATASE"/>
    <property type="match status" value="1"/>
</dbReference>
<organism evidence="7 9">
    <name type="scientific">Capnocytophaga haemolytica</name>
    <dbReference type="NCBI Taxonomy" id="45243"/>
    <lineage>
        <taxon>Bacteria</taxon>
        <taxon>Pseudomonadati</taxon>
        <taxon>Bacteroidota</taxon>
        <taxon>Flavobacteriia</taxon>
        <taxon>Flavobacteriales</taxon>
        <taxon>Flavobacteriaceae</taxon>
        <taxon>Capnocytophaga</taxon>
    </lineage>
</organism>
<keyword evidence="8" id="KW-1185">Reference proteome</keyword>
<feature type="binding site" evidence="3">
    <location>
        <position position="151"/>
    </location>
    <ligand>
        <name>Mg(2+)</name>
        <dbReference type="ChEBI" id="CHEBI:18420"/>
    </ligand>
</feature>
<keyword evidence="3" id="KW-0862">Zinc</keyword>
<dbReference type="RefSeq" id="WP_066430853.1">
    <property type="nucleotide sequence ID" value="NZ_CP014227.1"/>
</dbReference>
<dbReference type="GO" id="GO:0046872">
    <property type="term" value="F:metal ion binding"/>
    <property type="evidence" value="ECO:0007669"/>
    <property type="project" value="UniProtKB-KW"/>
</dbReference>
<feature type="binding site" evidence="3">
    <location>
        <position position="282"/>
    </location>
    <ligand>
        <name>Zn(2+)</name>
        <dbReference type="ChEBI" id="CHEBI:29105"/>
        <label>2</label>
    </ligand>
</feature>
<name>A0AAX2H0T1_9FLAO</name>
<dbReference type="InterPro" id="IPR001952">
    <property type="entry name" value="Alkaline_phosphatase"/>
</dbReference>
<dbReference type="Proteomes" id="UP000065822">
    <property type="component" value="Chromosome"/>
</dbReference>
<dbReference type="KEGG" id="chg:AXF12_10280"/>
<dbReference type="SMART" id="SM00098">
    <property type="entry name" value="alkPPc"/>
    <property type="match status" value="1"/>
</dbReference>
<protein>
    <submittedName>
        <fullName evidence="6 7">Alkaline phosphatase</fullName>
        <ecNumber evidence="7">3.1.3.1</ecNumber>
    </submittedName>
</protein>
<dbReference type="CDD" id="cd16012">
    <property type="entry name" value="ALP"/>
    <property type="match status" value="1"/>
</dbReference>
<keyword evidence="3" id="KW-0460">Magnesium</keyword>
<reference evidence="6 8" key="1">
    <citation type="submission" date="2016-02" db="EMBL/GenBank/DDBJ databases">
        <authorList>
            <person name="Holder M.E."/>
            <person name="Ajami N.J."/>
            <person name="Petrosino J.F."/>
        </authorList>
    </citation>
    <scope>NUCLEOTIDE SEQUENCE [LARGE SCALE GENOMIC DNA]</scope>
    <source>
        <strain evidence="6 8">CCUG 32990</strain>
    </source>
</reference>
<evidence type="ECO:0000256" key="5">
    <source>
        <dbReference type="SAM" id="SignalP"/>
    </source>
</evidence>
<evidence type="ECO:0000313" key="7">
    <source>
        <dbReference type="EMBL" id="SNV15534.1"/>
    </source>
</evidence>
<evidence type="ECO:0000256" key="4">
    <source>
        <dbReference type="RuleBase" id="RU003946"/>
    </source>
</evidence>
<dbReference type="PRINTS" id="PR00113">
    <property type="entry name" value="ALKPHPHTASE"/>
</dbReference>
<feature type="binding site" evidence="3">
    <location>
        <position position="325"/>
    </location>
    <ligand>
        <name>Zn(2+)</name>
        <dbReference type="ChEBI" id="CHEBI:29105"/>
        <label>2</label>
    </ligand>
</feature>
<dbReference type="EC" id="3.1.3.1" evidence="7"/>
<proteinExistence type="inferred from homology"/>
<evidence type="ECO:0000256" key="1">
    <source>
        <dbReference type="ARBA" id="ARBA00022553"/>
    </source>
</evidence>
<feature type="binding site" evidence="3">
    <location>
        <position position="277"/>
    </location>
    <ligand>
        <name>Mg(2+)</name>
        <dbReference type="ChEBI" id="CHEBI:18420"/>
    </ligand>
</feature>
<keyword evidence="7" id="KW-0378">Hydrolase</keyword>
<dbReference type="InterPro" id="IPR017850">
    <property type="entry name" value="Alkaline_phosphatase_core_sf"/>
</dbReference>
<feature type="signal peptide" evidence="5">
    <location>
        <begin position="1"/>
        <end position="27"/>
    </location>
</feature>
<comment type="cofactor">
    <cofactor evidence="3">
        <name>Mg(2+)</name>
        <dbReference type="ChEBI" id="CHEBI:18420"/>
    </cofactor>
    <text evidence="3">Binds 1 Mg(2+) ion.</text>
</comment>
<dbReference type="Gene3D" id="1.10.60.40">
    <property type="match status" value="1"/>
</dbReference>
<feature type="binding site" evidence="3">
    <location>
        <position position="431"/>
    </location>
    <ligand>
        <name>Zn(2+)</name>
        <dbReference type="ChEBI" id="CHEBI:29105"/>
        <label>2</label>
    </ligand>
</feature>
<comment type="similarity">
    <text evidence="4">Belongs to the alkaline phosphatase family.</text>
</comment>
<dbReference type="EMBL" id="LT906449">
    <property type="protein sequence ID" value="SNV15534.1"/>
    <property type="molecule type" value="Genomic_DNA"/>
</dbReference>
<feature type="binding site" evidence="3">
    <location>
        <position position="149"/>
    </location>
    <ligand>
        <name>Mg(2+)</name>
        <dbReference type="ChEBI" id="CHEBI:18420"/>
    </ligand>
</feature>
<feature type="chain" id="PRO_5043399198" evidence="5">
    <location>
        <begin position="28"/>
        <end position="471"/>
    </location>
</feature>
<accession>A0AAX2H0T1</accession>
<evidence type="ECO:0000256" key="2">
    <source>
        <dbReference type="PIRSR" id="PIRSR601952-1"/>
    </source>
</evidence>
<keyword evidence="5" id="KW-0732">Signal</keyword>
<evidence type="ECO:0000256" key="3">
    <source>
        <dbReference type="PIRSR" id="PIRSR601952-2"/>
    </source>
</evidence>
<gene>
    <name evidence="7" type="primary">phoA</name>
    <name evidence="6" type="ORF">AXF12_10280</name>
    <name evidence="7" type="ORF">SAMEA44541418_02102</name>
</gene>
<dbReference type="Proteomes" id="UP000215539">
    <property type="component" value="Chromosome 1"/>
</dbReference>
<keyword evidence="1" id="KW-0597">Phosphoprotein</keyword>
<feature type="binding site" evidence="3">
    <location>
        <position position="48"/>
    </location>
    <ligand>
        <name>Mg(2+)</name>
        <dbReference type="ChEBI" id="CHEBI:18420"/>
    </ligand>
</feature>
<sequence length="471" mass="52413">MKRRSFFKRSSLAVLGGLVLPGFEAQAHVLDEANKNKRTKNIIFMVSDGMSVGTMVMSDLYLKRKYNRPSAWMGLYESGLGQRALMDMASASSVVTDSSAASSSWGGGVRVNNGSLNISPNGKENMPILQKFKKAGKKVGCITTVMINHATPAGFCTWSKSRNAMDEIAEKYAELDFDVMLGGGSKYFDPKTRKDKKDIFAVLKKKGYTVVHTRDEMLKAPTSKPLYGTFAEDALPYSIDREQDAKEKATVPTLAEMTTKAIDQLKNHPNGFVIQVEGGKVDWAAHGNDIGALLYDQVAFDDAIKVALDFAKKDGNTLVVITSDHGNANPGLIYGKQCNDNFDRLQKFTHSNDWFLQNIKVDDNPSAVREKIAAYFGGINVTDEQVKELLAYYSKAEKREDGLYNYKHLPYKLFSELQKPHTSVGWISMDHSSDYTELGMYGPGSEKLKPFMRNTDMHKFLLSVAEVEDKF</sequence>
<dbReference type="PANTHER" id="PTHR11596:SF5">
    <property type="entry name" value="ALKALINE PHOSPHATASE"/>
    <property type="match status" value="1"/>
</dbReference>
<dbReference type="EMBL" id="CP014227">
    <property type="protein sequence ID" value="AMD85863.1"/>
    <property type="molecule type" value="Genomic_DNA"/>
</dbReference>
<feature type="binding site" evidence="3">
    <location>
        <position position="324"/>
    </location>
    <ligand>
        <name>Zn(2+)</name>
        <dbReference type="ChEBI" id="CHEBI:29105"/>
        <label>2</label>
    </ligand>
</feature>
<evidence type="ECO:0000313" key="9">
    <source>
        <dbReference type="Proteomes" id="UP000215539"/>
    </source>
</evidence>
<evidence type="ECO:0000313" key="6">
    <source>
        <dbReference type="EMBL" id="AMD85863.1"/>
    </source>
</evidence>
<dbReference type="AlphaFoldDB" id="A0AAX2H0T1"/>
<dbReference type="GO" id="GO:0004035">
    <property type="term" value="F:alkaline phosphatase activity"/>
    <property type="evidence" value="ECO:0007669"/>
    <property type="project" value="UniProtKB-EC"/>
</dbReference>
<feature type="binding site" evidence="3">
    <location>
        <position position="48"/>
    </location>
    <ligand>
        <name>Zn(2+)</name>
        <dbReference type="ChEBI" id="CHEBI:29105"/>
        <label>2</label>
    </ligand>
</feature>
<dbReference type="Pfam" id="PF00245">
    <property type="entry name" value="Alk_phosphatase"/>
    <property type="match status" value="1"/>
</dbReference>